<gene>
    <name evidence="3" type="ORF">Q8A49_21075</name>
</gene>
<dbReference type="Proteomes" id="UP001348641">
    <property type="component" value="Unassembled WGS sequence"/>
</dbReference>
<feature type="transmembrane region" description="Helical" evidence="1">
    <location>
        <begin position="275"/>
        <end position="297"/>
    </location>
</feature>
<feature type="transmembrane region" description="Helical" evidence="1">
    <location>
        <begin position="318"/>
        <end position="334"/>
    </location>
</feature>
<feature type="transmembrane region" description="Helical" evidence="1">
    <location>
        <begin position="191"/>
        <end position="219"/>
    </location>
</feature>
<proteinExistence type="predicted"/>
<protein>
    <submittedName>
        <fullName evidence="3">DUF418 domain-containing protein</fullName>
    </submittedName>
</protein>
<dbReference type="RefSeq" id="WP_330159979.1">
    <property type="nucleotide sequence ID" value="NZ_BAAAJA010000034.1"/>
</dbReference>
<dbReference type="Pfam" id="PF04235">
    <property type="entry name" value="DUF418"/>
    <property type="match status" value="1"/>
</dbReference>
<keyword evidence="1" id="KW-0472">Membrane</keyword>
<reference evidence="3 4" key="1">
    <citation type="submission" date="2023-07" db="EMBL/GenBank/DDBJ databases">
        <authorList>
            <person name="Girao M."/>
            <person name="Carvalho M.F."/>
        </authorList>
    </citation>
    <scope>NUCLEOTIDE SEQUENCE [LARGE SCALE GENOMIC DNA]</scope>
    <source>
        <strain evidence="3 4">66/93</strain>
    </source>
</reference>
<feature type="transmembrane region" description="Helical" evidence="1">
    <location>
        <begin position="23"/>
        <end position="42"/>
    </location>
</feature>
<organism evidence="3 4">
    <name type="scientific">Nocardiopsis tropica</name>
    <dbReference type="NCBI Taxonomy" id="109330"/>
    <lineage>
        <taxon>Bacteria</taxon>
        <taxon>Bacillati</taxon>
        <taxon>Actinomycetota</taxon>
        <taxon>Actinomycetes</taxon>
        <taxon>Streptosporangiales</taxon>
        <taxon>Nocardiopsidaceae</taxon>
        <taxon>Nocardiopsis</taxon>
    </lineage>
</organism>
<feature type="domain" description="DUF418" evidence="2">
    <location>
        <begin position="221"/>
        <end position="385"/>
    </location>
</feature>
<sequence>MDAAAVPPERGERRLAPDLARGFMLLLIAMAYAGVYAGAGFGTDVSGETPLDRGAAFATTLLLDNRAFPMFAILFGHGLAWTVARQSARGASEAEVRRLLRRRGLFLLLFGFVHALLVFPGEILASYGVAALATGWLLLRPTRAVTRAAAAFAAFYAVTVPLAMVGMSLGAAGAEGGEVYAVAGYLTAGDWAARLIGLPFGPVFIALAYPLFLLVVLGYRAGRAGLLDAPEAHRGLLARVAAVGVAVSVAGALPSALTAVGALEPGVVAEGLMMALQVLTGVFGGAGYAALFTLWAIRPDRGRGPLTRAVAAVGQRSLTFYILNSVLVAAVLHPDLAGMGPRVGGFGALVVAALVWLAGLGLAAWLARSARPGPLDALMRRLVHGGRRRAGPHAG</sequence>
<dbReference type="PANTHER" id="PTHR30590:SF2">
    <property type="entry name" value="INNER MEMBRANE PROTEIN"/>
    <property type="match status" value="1"/>
</dbReference>
<feature type="transmembrane region" description="Helical" evidence="1">
    <location>
        <begin position="240"/>
        <end position="263"/>
    </location>
</feature>
<keyword evidence="1" id="KW-0812">Transmembrane</keyword>
<feature type="transmembrane region" description="Helical" evidence="1">
    <location>
        <begin position="67"/>
        <end position="88"/>
    </location>
</feature>
<comment type="caution">
    <text evidence="3">The sequence shown here is derived from an EMBL/GenBank/DDBJ whole genome shotgun (WGS) entry which is preliminary data.</text>
</comment>
<name>A0ABU7KUM3_9ACTN</name>
<dbReference type="EMBL" id="JAUUCC010000059">
    <property type="protein sequence ID" value="MEE2053000.1"/>
    <property type="molecule type" value="Genomic_DNA"/>
</dbReference>
<feature type="transmembrane region" description="Helical" evidence="1">
    <location>
        <begin position="123"/>
        <end position="139"/>
    </location>
</feature>
<keyword evidence="1" id="KW-1133">Transmembrane helix</keyword>
<evidence type="ECO:0000313" key="3">
    <source>
        <dbReference type="EMBL" id="MEE2053000.1"/>
    </source>
</evidence>
<evidence type="ECO:0000256" key="1">
    <source>
        <dbReference type="SAM" id="Phobius"/>
    </source>
</evidence>
<evidence type="ECO:0000259" key="2">
    <source>
        <dbReference type="Pfam" id="PF04235"/>
    </source>
</evidence>
<dbReference type="PANTHER" id="PTHR30590">
    <property type="entry name" value="INNER MEMBRANE PROTEIN"/>
    <property type="match status" value="1"/>
</dbReference>
<dbReference type="InterPro" id="IPR007349">
    <property type="entry name" value="DUF418"/>
</dbReference>
<feature type="transmembrane region" description="Helical" evidence="1">
    <location>
        <begin position="151"/>
        <end position="171"/>
    </location>
</feature>
<accession>A0ABU7KUM3</accession>
<dbReference type="InterPro" id="IPR052529">
    <property type="entry name" value="Bact_Transport_Assoc"/>
</dbReference>
<evidence type="ECO:0000313" key="4">
    <source>
        <dbReference type="Proteomes" id="UP001348641"/>
    </source>
</evidence>
<feature type="transmembrane region" description="Helical" evidence="1">
    <location>
        <begin position="100"/>
        <end position="117"/>
    </location>
</feature>
<feature type="transmembrane region" description="Helical" evidence="1">
    <location>
        <begin position="346"/>
        <end position="367"/>
    </location>
</feature>